<dbReference type="Proteomes" id="UP000569732">
    <property type="component" value="Unassembled WGS sequence"/>
</dbReference>
<dbReference type="GO" id="GO:0006508">
    <property type="term" value="P:proteolysis"/>
    <property type="evidence" value="ECO:0007669"/>
    <property type="project" value="InterPro"/>
</dbReference>
<gene>
    <name evidence="3" type="ORF">H0A36_26640</name>
</gene>
<dbReference type="SUPFAM" id="SSF55486">
    <property type="entry name" value="Metalloproteases ('zincins'), catalytic domain"/>
    <property type="match status" value="1"/>
</dbReference>
<comment type="caution">
    <text evidence="3">The sequence shown here is derived from an EMBL/GenBank/DDBJ whole genome shotgun (WGS) entry which is preliminary data.</text>
</comment>
<dbReference type="GO" id="GO:0004222">
    <property type="term" value="F:metalloendopeptidase activity"/>
    <property type="evidence" value="ECO:0007669"/>
    <property type="project" value="InterPro"/>
</dbReference>
<feature type="chain" id="PRO_5032735501" description="Peptidase metallopeptidase domain-containing protein" evidence="1">
    <location>
        <begin position="22"/>
        <end position="402"/>
    </location>
</feature>
<evidence type="ECO:0000259" key="2">
    <source>
        <dbReference type="SMART" id="SM00235"/>
    </source>
</evidence>
<dbReference type="InterPro" id="IPR006026">
    <property type="entry name" value="Peptidase_Metallo"/>
</dbReference>
<protein>
    <recommendedName>
        <fullName evidence="2">Peptidase metallopeptidase domain-containing protein</fullName>
    </recommendedName>
</protein>
<dbReference type="EMBL" id="JACCKB010000106">
    <property type="protein sequence ID" value="NYZ69597.1"/>
    <property type="molecule type" value="Genomic_DNA"/>
</dbReference>
<evidence type="ECO:0000313" key="4">
    <source>
        <dbReference type="Proteomes" id="UP000569732"/>
    </source>
</evidence>
<proteinExistence type="predicted"/>
<keyword evidence="4" id="KW-1185">Reference proteome</keyword>
<dbReference type="GO" id="GO:0008270">
    <property type="term" value="F:zinc ion binding"/>
    <property type="evidence" value="ECO:0007669"/>
    <property type="project" value="InterPro"/>
</dbReference>
<accession>A0A853IJM8</accession>
<evidence type="ECO:0000313" key="3">
    <source>
        <dbReference type="EMBL" id="NYZ69597.1"/>
    </source>
</evidence>
<dbReference type="Gene3D" id="3.40.390.10">
    <property type="entry name" value="Collagenase (Catalytic Domain)"/>
    <property type="match status" value="1"/>
</dbReference>
<name>A0A853IJM8_9GAMM</name>
<dbReference type="RefSeq" id="WP_180571579.1">
    <property type="nucleotide sequence ID" value="NZ_JACCKB010000106.1"/>
</dbReference>
<sequence length="402" mass="45800">MKLNKNLFSLSLIFSISPAFASVVNTSDKWPEPDNIKVCWQIEKPPALAELIPELSDIQTAEDIDKIDDERIKVLHKAYGNIIPGELAQAAFMESLASIFDEKTGFKYPIPELSYIKNTEEIFEIDNEKLKYLHSAYGNFIPREIKLFKYHLTVVLQQKVGFTLIDKKIPFYKGLTEHFVDNSYHDKTNIRFTGWKDCAKDDLDSTNNIRISFNTMLMGNKYITTGAYEGGAGRPNERNKGSATLKITVPPKLNNNTFNFLKNTVIHELGHALGLRHEQNRTDKGICYTNMYVHPKSIIIDGTSTKEGGYNHYVGSYDSDSIMNYCSSSSEIAKGELTRGDLKGLAYLYPDFVKVKPMSCTKHPESRPLPSHISHKKYCQGYRNQASCESKRWHDKPVCKWQ</sequence>
<organism evidence="3 4">
    <name type="scientific">Spartinivicinus marinus</name>
    <dbReference type="NCBI Taxonomy" id="2994442"/>
    <lineage>
        <taxon>Bacteria</taxon>
        <taxon>Pseudomonadati</taxon>
        <taxon>Pseudomonadota</taxon>
        <taxon>Gammaproteobacteria</taxon>
        <taxon>Oceanospirillales</taxon>
        <taxon>Zooshikellaceae</taxon>
        <taxon>Spartinivicinus</taxon>
    </lineage>
</organism>
<dbReference type="AlphaFoldDB" id="A0A853IJM8"/>
<dbReference type="InterPro" id="IPR024079">
    <property type="entry name" value="MetalloPept_cat_dom_sf"/>
</dbReference>
<feature type="domain" description="Peptidase metallopeptidase" evidence="2">
    <location>
        <begin position="161"/>
        <end position="316"/>
    </location>
</feature>
<reference evidence="3 4" key="1">
    <citation type="submission" date="2020-07" db="EMBL/GenBank/DDBJ databases">
        <title>Endozoicomonas sp. nov., isolated from sediment.</title>
        <authorList>
            <person name="Gu T."/>
        </authorList>
    </citation>
    <scope>NUCLEOTIDE SEQUENCE [LARGE SCALE GENOMIC DNA]</scope>
    <source>
        <strain evidence="3 4">SM1973</strain>
    </source>
</reference>
<evidence type="ECO:0000256" key="1">
    <source>
        <dbReference type="SAM" id="SignalP"/>
    </source>
</evidence>
<dbReference type="Pfam" id="PF01400">
    <property type="entry name" value="Astacin"/>
    <property type="match status" value="1"/>
</dbReference>
<feature type="signal peptide" evidence="1">
    <location>
        <begin position="1"/>
        <end position="21"/>
    </location>
</feature>
<dbReference type="InterPro" id="IPR001506">
    <property type="entry name" value="Peptidase_M12A"/>
</dbReference>
<dbReference type="SMART" id="SM00235">
    <property type="entry name" value="ZnMc"/>
    <property type="match status" value="1"/>
</dbReference>
<keyword evidence="1" id="KW-0732">Signal</keyword>